<sequence>MSGPSSQDADIMPSFFLDPSGHLVHDKASEEDTSSPVKSTHAYMPLQNYQTPWEGNGLDHQYQSLRRRTAAEHVEASSTAIPTASLFGSLAARLETVKPVETPASATPSPYTFASLKAQEWGADEQYWITVFGFSAVDMETILRHFQSMGDAVQYRYGRGNWLYVRYRTRLQAEKALAESGSTLSGSVMIGVKRCLVSEMDADTPVQQGSNDRKAPAPLLSRELQVAPSDVDFMETPRRPSDLCSRLMRFLFNL</sequence>
<comment type="caution">
    <text evidence="11">The sequence shown here is derived from an EMBL/GenBank/DDBJ whole genome shotgun (WGS) entry which is preliminary data.</text>
</comment>
<dbReference type="AlphaFoldDB" id="A0A1V9Z8L5"/>
<name>A0A1V9Z8L5_ACHHY</name>
<keyword evidence="6" id="KW-0811">Translocation</keyword>
<keyword evidence="3 9" id="KW-0813">Transport</keyword>
<dbReference type="GO" id="GO:0044615">
    <property type="term" value="C:nuclear pore nuclear basket"/>
    <property type="evidence" value="ECO:0007669"/>
    <property type="project" value="TreeGrafter"/>
</dbReference>
<keyword evidence="5" id="KW-0653">Protein transport</keyword>
<dbReference type="SUPFAM" id="SSF54928">
    <property type="entry name" value="RNA-binding domain, RBD"/>
    <property type="match status" value="1"/>
</dbReference>
<dbReference type="PANTHER" id="PTHR21527">
    <property type="entry name" value="NUCLEOPORIN NUP35"/>
    <property type="match status" value="1"/>
</dbReference>
<dbReference type="PANTHER" id="PTHR21527:SF6">
    <property type="entry name" value="NUCLEOPORIN NUP35"/>
    <property type="match status" value="1"/>
</dbReference>
<dbReference type="FunFam" id="3.30.70.330:FF:000095">
    <property type="entry name" value="Putative Nucleoporin NUP53"/>
    <property type="match status" value="1"/>
</dbReference>
<evidence type="ECO:0000256" key="9">
    <source>
        <dbReference type="PROSITE-ProRule" id="PRU00804"/>
    </source>
</evidence>
<comment type="subcellular location">
    <subcellularLocation>
        <location evidence="1">Nucleus</location>
        <location evidence="1">Nuclear pore complex</location>
    </subcellularLocation>
</comment>
<dbReference type="Proteomes" id="UP000243579">
    <property type="component" value="Unassembled WGS sequence"/>
</dbReference>
<keyword evidence="7 9" id="KW-0906">Nuclear pore complex</keyword>
<organism evidence="11 12">
    <name type="scientific">Achlya hypogyna</name>
    <name type="common">Oomycete</name>
    <name type="synonym">Protoachlya hypogyna</name>
    <dbReference type="NCBI Taxonomy" id="1202772"/>
    <lineage>
        <taxon>Eukaryota</taxon>
        <taxon>Sar</taxon>
        <taxon>Stramenopiles</taxon>
        <taxon>Oomycota</taxon>
        <taxon>Saprolegniomycetes</taxon>
        <taxon>Saprolegniales</taxon>
        <taxon>Achlyaceae</taxon>
        <taxon>Achlya</taxon>
    </lineage>
</organism>
<dbReference type="GO" id="GO:0003676">
    <property type="term" value="F:nucleic acid binding"/>
    <property type="evidence" value="ECO:0007669"/>
    <property type="project" value="InterPro"/>
</dbReference>
<dbReference type="GO" id="GO:0044613">
    <property type="term" value="C:nuclear pore central transport channel"/>
    <property type="evidence" value="ECO:0007669"/>
    <property type="project" value="TreeGrafter"/>
</dbReference>
<evidence type="ECO:0000256" key="3">
    <source>
        <dbReference type="ARBA" id="ARBA00022448"/>
    </source>
</evidence>
<dbReference type="GO" id="GO:0017056">
    <property type="term" value="F:structural constituent of nuclear pore"/>
    <property type="evidence" value="ECO:0007669"/>
    <property type="project" value="TreeGrafter"/>
</dbReference>
<dbReference type="GO" id="GO:0006607">
    <property type="term" value="P:NLS-bearing protein import into nucleus"/>
    <property type="evidence" value="ECO:0007669"/>
    <property type="project" value="TreeGrafter"/>
</dbReference>
<reference evidence="11 12" key="1">
    <citation type="journal article" date="2014" name="Genome Biol. Evol.">
        <title>The secreted proteins of Achlya hypogyna and Thraustotheca clavata identify the ancestral oomycete secretome and reveal gene acquisitions by horizontal gene transfer.</title>
        <authorList>
            <person name="Misner I."/>
            <person name="Blouin N."/>
            <person name="Leonard G."/>
            <person name="Richards T.A."/>
            <person name="Lane C.E."/>
        </authorList>
    </citation>
    <scope>NUCLEOTIDE SEQUENCE [LARGE SCALE GENOMIC DNA]</scope>
    <source>
        <strain evidence="11 12">ATCC 48635</strain>
    </source>
</reference>
<evidence type="ECO:0000256" key="2">
    <source>
        <dbReference type="ARBA" id="ARBA00009454"/>
    </source>
</evidence>
<comment type="similarity">
    <text evidence="2">Belongs to the Nup35 family.</text>
</comment>
<dbReference type="InterPro" id="IPR012677">
    <property type="entry name" value="Nucleotide-bd_a/b_plait_sf"/>
</dbReference>
<dbReference type="GO" id="GO:0006999">
    <property type="term" value="P:nuclear pore organization"/>
    <property type="evidence" value="ECO:0007669"/>
    <property type="project" value="TreeGrafter"/>
</dbReference>
<keyword evidence="8 9" id="KW-0539">Nucleus</keyword>
<dbReference type="Pfam" id="PF05172">
    <property type="entry name" value="RRM_Nup35"/>
    <property type="match status" value="1"/>
</dbReference>
<evidence type="ECO:0000256" key="4">
    <source>
        <dbReference type="ARBA" id="ARBA00022816"/>
    </source>
</evidence>
<dbReference type="InterPro" id="IPR035979">
    <property type="entry name" value="RBD_domain_sf"/>
</dbReference>
<protein>
    <recommendedName>
        <fullName evidence="10">RRM Nup35-type domain-containing protein</fullName>
    </recommendedName>
</protein>
<evidence type="ECO:0000256" key="8">
    <source>
        <dbReference type="ARBA" id="ARBA00023242"/>
    </source>
</evidence>
<evidence type="ECO:0000259" key="10">
    <source>
        <dbReference type="PROSITE" id="PS51472"/>
    </source>
</evidence>
<dbReference type="GO" id="GO:0051028">
    <property type="term" value="P:mRNA transport"/>
    <property type="evidence" value="ECO:0007669"/>
    <property type="project" value="UniProtKB-UniRule"/>
</dbReference>
<evidence type="ECO:0000256" key="1">
    <source>
        <dbReference type="ARBA" id="ARBA00004567"/>
    </source>
</evidence>
<proteinExistence type="inferred from homology"/>
<accession>A0A1V9Z8L5</accession>
<dbReference type="Gene3D" id="3.30.70.330">
    <property type="match status" value="1"/>
</dbReference>
<feature type="domain" description="RRM Nup35-type" evidence="10">
    <location>
        <begin position="123"/>
        <end position="202"/>
    </location>
</feature>
<evidence type="ECO:0000256" key="6">
    <source>
        <dbReference type="ARBA" id="ARBA00023010"/>
    </source>
</evidence>
<keyword evidence="4 9" id="KW-0509">mRNA transport</keyword>
<keyword evidence="12" id="KW-1185">Reference proteome</keyword>
<dbReference type="InterPro" id="IPR007846">
    <property type="entry name" value="RRM_NUP35_dom"/>
</dbReference>
<dbReference type="CDD" id="cd12441">
    <property type="entry name" value="RRM_Nup53_like"/>
    <property type="match status" value="1"/>
</dbReference>
<dbReference type="PROSITE" id="PS51472">
    <property type="entry name" value="RRM_NUP35"/>
    <property type="match status" value="1"/>
</dbReference>
<gene>
    <name evidence="11" type="ORF">ACHHYP_01536</name>
</gene>
<dbReference type="OrthoDB" id="3365060at2759"/>
<dbReference type="EMBL" id="JNBR01000367">
    <property type="protein sequence ID" value="OQR94291.1"/>
    <property type="molecule type" value="Genomic_DNA"/>
</dbReference>
<evidence type="ECO:0000313" key="12">
    <source>
        <dbReference type="Proteomes" id="UP000243579"/>
    </source>
</evidence>
<evidence type="ECO:0000256" key="7">
    <source>
        <dbReference type="ARBA" id="ARBA00023132"/>
    </source>
</evidence>
<dbReference type="GO" id="GO:0005543">
    <property type="term" value="F:phospholipid binding"/>
    <property type="evidence" value="ECO:0007669"/>
    <property type="project" value="TreeGrafter"/>
</dbReference>
<evidence type="ECO:0000313" key="11">
    <source>
        <dbReference type="EMBL" id="OQR94291.1"/>
    </source>
</evidence>
<evidence type="ECO:0000256" key="5">
    <source>
        <dbReference type="ARBA" id="ARBA00022927"/>
    </source>
</evidence>
<dbReference type="STRING" id="1202772.A0A1V9Z8L5"/>